<dbReference type="HOGENOM" id="CLU_028200_2_1_1"/>
<reference evidence="8 9" key="1">
    <citation type="journal article" date="2015" name="Genome Announc.">
        <title>Draft Genome Sequence and Gene Annotation of the Entomopathogenic Fungus Verticillium hemipterigenum.</title>
        <authorList>
            <person name="Horn F."/>
            <person name="Habel A."/>
            <person name="Scharf D.H."/>
            <person name="Dworschak J."/>
            <person name="Brakhage A.A."/>
            <person name="Guthke R."/>
            <person name="Hertweck C."/>
            <person name="Linde J."/>
        </authorList>
    </citation>
    <scope>NUCLEOTIDE SEQUENCE [LARGE SCALE GENOMIC DNA]</scope>
</reference>
<feature type="transmembrane region" description="Helical" evidence="6">
    <location>
        <begin position="213"/>
        <end position="232"/>
    </location>
</feature>
<accession>A0A0A1TPQ2</accession>
<dbReference type="InterPro" id="IPR052337">
    <property type="entry name" value="SAT4-like"/>
</dbReference>
<gene>
    <name evidence="8" type="ORF">VHEMI08442</name>
</gene>
<evidence type="ECO:0000256" key="1">
    <source>
        <dbReference type="ARBA" id="ARBA00004141"/>
    </source>
</evidence>
<comment type="subcellular location">
    <subcellularLocation>
        <location evidence="1">Membrane</location>
        <topology evidence="1">Multi-pass membrane protein</topology>
    </subcellularLocation>
</comment>
<evidence type="ECO:0000256" key="3">
    <source>
        <dbReference type="ARBA" id="ARBA00022989"/>
    </source>
</evidence>
<dbReference type="AlphaFoldDB" id="A0A0A1TPQ2"/>
<dbReference type="EMBL" id="CDHN01000005">
    <property type="protein sequence ID" value="CEJ92812.1"/>
    <property type="molecule type" value="Genomic_DNA"/>
</dbReference>
<dbReference type="OrthoDB" id="5273647at2759"/>
<proteinExistence type="inferred from homology"/>
<evidence type="ECO:0000256" key="5">
    <source>
        <dbReference type="ARBA" id="ARBA00038359"/>
    </source>
</evidence>
<keyword evidence="9" id="KW-1185">Reference proteome</keyword>
<feature type="transmembrane region" description="Helical" evidence="6">
    <location>
        <begin position="247"/>
        <end position="272"/>
    </location>
</feature>
<dbReference type="Pfam" id="PF20684">
    <property type="entry name" value="Fung_rhodopsin"/>
    <property type="match status" value="1"/>
</dbReference>
<dbReference type="Proteomes" id="UP000039046">
    <property type="component" value="Unassembled WGS sequence"/>
</dbReference>
<comment type="similarity">
    <text evidence="5">Belongs to the SAT4 family.</text>
</comment>
<evidence type="ECO:0000313" key="8">
    <source>
        <dbReference type="EMBL" id="CEJ92812.1"/>
    </source>
</evidence>
<keyword evidence="4 6" id="KW-0472">Membrane</keyword>
<evidence type="ECO:0000256" key="6">
    <source>
        <dbReference type="SAM" id="Phobius"/>
    </source>
</evidence>
<feature type="transmembrane region" description="Helical" evidence="6">
    <location>
        <begin position="178"/>
        <end position="201"/>
    </location>
</feature>
<protein>
    <recommendedName>
        <fullName evidence="7">Rhodopsin domain-containing protein</fullName>
    </recommendedName>
</protein>
<evidence type="ECO:0000313" key="9">
    <source>
        <dbReference type="Proteomes" id="UP000039046"/>
    </source>
</evidence>
<feature type="domain" description="Rhodopsin" evidence="7">
    <location>
        <begin position="38"/>
        <end position="271"/>
    </location>
</feature>
<name>A0A0A1TPQ2_9HYPO</name>
<evidence type="ECO:0000256" key="4">
    <source>
        <dbReference type="ARBA" id="ARBA00023136"/>
    </source>
</evidence>
<dbReference type="PANTHER" id="PTHR33048">
    <property type="entry name" value="PTH11-LIKE INTEGRAL MEMBRANE PROTEIN (AFU_ORTHOLOGUE AFUA_5G11245)"/>
    <property type="match status" value="1"/>
</dbReference>
<keyword evidence="3 6" id="KW-1133">Transmembrane helix</keyword>
<keyword evidence="2 6" id="KW-0812">Transmembrane</keyword>
<sequence length="369" mass="40540">MVFVANATPEIDAQSKYPAIIAICVVMPVIAVVLVLMRIQIRKSKHALMLDDWLAVVAMVMGVAYSVLCIVQTKYGLGLPPAIRPKANLNKYAEVNFAGRPIYQMGISFFKIALLVSYLRLLQDTSHKMYRLCVWIAIAFVFFSHLGCTLSLIFACTPVERSWRPLVKGTCIPDGPSFTAYAAITIVSDIIVALMPIPVLLKINIGTAKKLGLIGMFTLGLFTTVCSILRYSQIHRIQYGDHDSTMLVVWGVIEFNVGNMLSSLPFLTPVCIRKAKEYRNKRSAYGYGSNHTSRNGGLGSSHKDVSQSHELGYVANGTSPSLKLSPSIIGDSKKNQHTIMKSVTYSVSVEDEEALIGRRTPQSGFGVAR</sequence>
<feature type="transmembrane region" description="Helical" evidence="6">
    <location>
        <begin position="53"/>
        <end position="73"/>
    </location>
</feature>
<evidence type="ECO:0000256" key="2">
    <source>
        <dbReference type="ARBA" id="ARBA00022692"/>
    </source>
</evidence>
<feature type="transmembrane region" description="Helical" evidence="6">
    <location>
        <begin position="133"/>
        <end position="155"/>
    </location>
</feature>
<evidence type="ECO:0000259" key="7">
    <source>
        <dbReference type="Pfam" id="PF20684"/>
    </source>
</evidence>
<feature type="transmembrane region" description="Helical" evidence="6">
    <location>
        <begin position="20"/>
        <end position="41"/>
    </location>
</feature>
<dbReference type="PANTHER" id="PTHR33048:SF146">
    <property type="entry name" value="INTEGRAL MEMBRANE PROTEIN"/>
    <property type="match status" value="1"/>
</dbReference>
<feature type="transmembrane region" description="Helical" evidence="6">
    <location>
        <begin position="102"/>
        <end position="121"/>
    </location>
</feature>
<dbReference type="GO" id="GO:0016020">
    <property type="term" value="C:membrane"/>
    <property type="evidence" value="ECO:0007669"/>
    <property type="project" value="UniProtKB-SubCell"/>
</dbReference>
<organism evidence="8 9">
    <name type="scientific">[Torrubiella] hemipterigena</name>
    <dbReference type="NCBI Taxonomy" id="1531966"/>
    <lineage>
        <taxon>Eukaryota</taxon>
        <taxon>Fungi</taxon>
        <taxon>Dikarya</taxon>
        <taxon>Ascomycota</taxon>
        <taxon>Pezizomycotina</taxon>
        <taxon>Sordariomycetes</taxon>
        <taxon>Hypocreomycetidae</taxon>
        <taxon>Hypocreales</taxon>
        <taxon>Clavicipitaceae</taxon>
        <taxon>Clavicipitaceae incertae sedis</taxon>
        <taxon>'Torrubiella' clade</taxon>
    </lineage>
</organism>
<dbReference type="InterPro" id="IPR049326">
    <property type="entry name" value="Rhodopsin_dom_fungi"/>
</dbReference>